<name>A0A6L7GTD9_9ACTN</name>
<accession>A0A6L7GTD9</accession>
<dbReference type="Proteomes" id="UP000475545">
    <property type="component" value="Unassembled WGS sequence"/>
</dbReference>
<dbReference type="EMBL" id="WMBR01000005">
    <property type="protein sequence ID" value="MXP23294.1"/>
    <property type="molecule type" value="Genomic_DNA"/>
</dbReference>
<sequence>MKYQLDIISDSVGDLVLHAGGWIYDRVTAGWEVNIALPLGADPRPVRILGAAPTVLDITGHRLRACRPAIATSVDFCRRNGEVAKVVASAARNETEVTMWGEDGFGIDSTASVPVSHRLSVAARAFKTQALAACGDHPLMVCRHETFRSVNLADADLVADLVPAG</sequence>
<dbReference type="RefSeq" id="WP_160903479.1">
    <property type="nucleotide sequence ID" value="NZ_CP102850.1"/>
</dbReference>
<keyword evidence="2" id="KW-1185">Reference proteome</keyword>
<proteinExistence type="predicted"/>
<dbReference type="AlphaFoldDB" id="A0A6L7GTD9"/>
<gene>
    <name evidence="1" type="ORF">GIY30_18315</name>
</gene>
<protein>
    <submittedName>
        <fullName evidence="1">Uncharacterized protein</fullName>
    </submittedName>
</protein>
<evidence type="ECO:0000313" key="1">
    <source>
        <dbReference type="EMBL" id="MXP23294.1"/>
    </source>
</evidence>
<organism evidence="1 2">
    <name type="scientific">Gordonia mangrovi</name>
    <dbReference type="NCBI Taxonomy" id="2665643"/>
    <lineage>
        <taxon>Bacteria</taxon>
        <taxon>Bacillati</taxon>
        <taxon>Actinomycetota</taxon>
        <taxon>Actinomycetes</taxon>
        <taxon>Mycobacteriales</taxon>
        <taxon>Gordoniaceae</taxon>
        <taxon>Gordonia</taxon>
    </lineage>
</organism>
<reference evidence="1 2" key="1">
    <citation type="submission" date="2019-11" db="EMBL/GenBank/DDBJ databases">
        <title>Gordonia sp. nov., a novel actinobacterium isolated from mangrove soil in Hainan.</title>
        <authorList>
            <person name="Huang X."/>
            <person name="Xie Y."/>
            <person name="Chu X."/>
            <person name="Xiao K."/>
        </authorList>
    </citation>
    <scope>NUCLEOTIDE SEQUENCE [LARGE SCALE GENOMIC DNA]</scope>
    <source>
        <strain evidence="1 2">HNM0687</strain>
    </source>
</reference>
<comment type="caution">
    <text evidence="1">The sequence shown here is derived from an EMBL/GenBank/DDBJ whole genome shotgun (WGS) entry which is preliminary data.</text>
</comment>
<evidence type="ECO:0000313" key="2">
    <source>
        <dbReference type="Proteomes" id="UP000475545"/>
    </source>
</evidence>